<dbReference type="InterPro" id="IPR004919">
    <property type="entry name" value="GmrSD_N"/>
</dbReference>
<evidence type="ECO:0000259" key="1">
    <source>
        <dbReference type="Pfam" id="PF03235"/>
    </source>
</evidence>
<proteinExistence type="predicted"/>
<dbReference type="OrthoDB" id="9787127at2"/>
<dbReference type="AlphaFoldDB" id="A0A1C5A2M0"/>
<dbReference type="RefSeq" id="WP_091612384.1">
    <property type="nucleotide sequence ID" value="NZ_FMCX01000007.1"/>
</dbReference>
<organism evidence="2 3">
    <name type="scientific">Micromonospora mirobrigensis</name>
    <dbReference type="NCBI Taxonomy" id="262898"/>
    <lineage>
        <taxon>Bacteria</taxon>
        <taxon>Bacillati</taxon>
        <taxon>Actinomycetota</taxon>
        <taxon>Actinomycetes</taxon>
        <taxon>Micromonosporales</taxon>
        <taxon>Micromonosporaceae</taxon>
        <taxon>Micromonospora</taxon>
    </lineage>
</organism>
<accession>A0A1C5A2M0</accession>
<dbReference type="STRING" id="262898.GA0070564_107217"/>
<dbReference type="PANTHER" id="PTHR37292">
    <property type="entry name" value="VNG6097C"/>
    <property type="match status" value="1"/>
</dbReference>
<dbReference type="Pfam" id="PF03235">
    <property type="entry name" value="GmrSD_N"/>
    <property type="match status" value="1"/>
</dbReference>
<dbReference type="PANTHER" id="PTHR37292:SF2">
    <property type="entry name" value="DUF262 DOMAIN-CONTAINING PROTEIN"/>
    <property type="match status" value="1"/>
</dbReference>
<sequence>MPSLERPRVEYRTPEDLVRDVTAGLIRIPPFQRSFKWEAADIVRLFDSLLRGFPIGNLLLWRRPAPAQTLQVGPLAVEAPETAGALWVVDGQQRIVSLVGALTLADRSVDPRFRVHLDLDTGEFHTTGGRQRPPRAWVPVSFLLDTAILLRWMRDNSDWLTEDQLALADQAAKAIREYQIPTYVVHSADEAALLEIFTRMNTTGKRLTKSEVFQALHTGAVGDELTNLHGLGQVPAAVGFGALDDRLALRCVLAYRGGDIFREDFRQEFGPQDDPNETLREVAARLREAVDFLRGECGIPHIKLLPYSHVLPILVRFIRLHGVPTGRAARLLRRWVWRSAVAGTRARGVSVADVRNQVDAVDVADPLMAAVNLLTRVQSFPDFTAELDKVHFNHAMAKLNTLGLLSAEPRDVTSGNLIDIGRILEQGSPLRPLLREDGSTGVDSTIANRFVLPPGERISPAVLAAASAEVAASHLLSEAAQEELGGGNVPTFLLLRAEDCSRVITDHVNRMAEWGARDGRAVSDILRSAA</sequence>
<dbReference type="EMBL" id="FMCX01000007">
    <property type="protein sequence ID" value="SCF39450.1"/>
    <property type="molecule type" value="Genomic_DNA"/>
</dbReference>
<protein>
    <submittedName>
        <fullName evidence="2">Uncharacterized conserved protein, contains ParB-like and HNH nuclease domains</fullName>
    </submittedName>
</protein>
<reference evidence="3" key="1">
    <citation type="submission" date="2016-06" db="EMBL/GenBank/DDBJ databases">
        <authorList>
            <person name="Varghese N."/>
            <person name="Submissions Spin"/>
        </authorList>
    </citation>
    <scope>NUCLEOTIDE SEQUENCE [LARGE SCALE GENOMIC DNA]</scope>
    <source>
        <strain evidence="3">DSM 44830</strain>
    </source>
</reference>
<name>A0A1C5A2M0_9ACTN</name>
<feature type="domain" description="GmrSD restriction endonucleases N-terminal" evidence="1">
    <location>
        <begin position="15"/>
        <end position="217"/>
    </location>
</feature>
<gene>
    <name evidence="2" type="ORF">GA0070564_107217</name>
</gene>
<evidence type="ECO:0000313" key="3">
    <source>
        <dbReference type="Proteomes" id="UP000199504"/>
    </source>
</evidence>
<evidence type="ECO:0000313" key="2">
    <source>
        <dbReference type="EMBL" id="SCF39450.1"/>
    </source>
</evidence>
<dbReference type="Proteomes" id="UP000199504">
    <property type="component" value="Unassembled WGS sequence"/>
</dbReference>
<keyword evidence="3" id="KW-1185">Reference proteome</keyword>